<name>A0A382G0D8_9ZZZZ</name>
<dbReference type="Gene3D" id="3.20.20.70">
    <property type="entry name" value="Aldolase class I"/>
    <property type="match status" value="1"/>
</dbReference>
<evidence type="ECO:0000313" key="2">
    <source>
        <dbReference type="EMBL" id="SVB68680.1"/>
    </source>
</evidence>
<protein>
    <recommendedName>
        <fullName evidence="3">Dihydrodipicolinate synthase family protein</fullName>
    </recommendedName>
</protein>
<dbReference type="PANTHER" id="PTHR12128:SF66">
    <property type="entry name" value="4-HYDROXY-2-OXOGLUTARATE ALDOLASE, MITOCHONDRIAL"/>
    <property type="match status" value="1"/>
</dbReference>
<gene>
    <name evidence="2" type="ORF">METZ01_LOCUS221534</name>
</gene>
<organism evidence="2">
    <name type="scientific">marine metagenome</name>
    <dbReference type="NCBI Taxonomy" id="408172"/>
    <lineage>
        <taxon>unclassified sequences</taxon>
        <taxon>metagenomes</taxon>
        <taxon>ecological metagenomes</taxon>
    </lineage>
</organism>
<accession>A0A382G0D8</accession>
<evidence type="ECO:0008006" key="3">
    <source>
        <dbReference type="Google" id="ProtNLM"/>
    </source>
</evidence>
<dbReference type="SUPFAM" id="SSF51569">
    <property type="entry name" value="Aldolase"/>
    <property type="match status" value="1"/>
</dbReference>
<dbReference type="PANTHER" id="PTHR12128">
    <property type="entry name" value="DIHYDRODIPICOLINATE SYNTHASE"/>
    <property type="match status" value="1"/>
</dbReference>
<dbReference type="CDD" id="cd00408">
    <property type="entry name" value="DHDPS-like"/>
    <property type="match status" value="1"/>
</dbReference>
<dbReference type="InterPro" id="IPR013785">
    <property type="entry name" value="Aldolase_TIM"/>
</dbReference>
<sequence>MPYHMDLRIDFDTLRREVDHLFNTGAHGLCLALVSDTLRLTAPERMEMPTRLVEFAQGRGPVIISVGAESTVQARAFARAAEDAGAGAIMAIPPLSQGLAEPQLAESFDELLEEVALPVIIQDASSYVGKAMSLPFQAELFRKQGERILFKPEAAPLGPCISALRDLTGGQAKIFEGSGGVLLIDSYRRGVVGTIPGVEILAGLVALWNACVAGDWDRAYEVYLPICAIATLQMQGGLDGYIVTERHLLHRQGLFPNQVHRGPLAYQLDYETRGEIDRLYDRLQAVLRR</sequence>
<evidence type="ECO:0000256" key="1">
    <source>
        <dbReference type="ARBA" id="ARBA00023239"/>
    </source>
</evidence>
<proteinExistence type="predicted"/>
<dbReference type="EMBL" id="UINC01052858">
    <property type="protein sequence ID" value="SVB68680.1"/>
    <property type="molecule type" value="Genomic_DNA"/>
</dbReference>
<dbReference type="GO" id="GO:0008840">
    <property type="term" value="F:4-hydroxy-tetrahydrodipicolinate synthase activity"/>
    <property type="evidence" value="ECO:0007669"/>
    <property type="project" value="TreeGrafter"/>
</dbReference>
<dbReference type="SMART" id="SM01130">
    <property type="entry name" value="DHDPS"/>
    <property type="match status" value="1"/>
</dbReference>
<reference evidence="2" key="1">
    <citation type="submission" date="2018-05" db="EMBL/GenBank/DDBJ databases">
        <authorList>
            <person name="Lanie J.A."/>
            <person name="Ng W.-L."/>
            <person name="Kazmierczak K.M."/>
            <person name="Andrzejewski T.M."/>
            <person name="Davidsen T.M."/>
            <person name="Wayne K.J."/>
            <person name="Tettelin H."/>
            <person name="Glass J.I."/>
            <person name="Rusch D."/>
            <person name="Podicherti R."/>
            <person name="Tsui H.-C.T."/>
            <person name="Winkler M.E."/>
        </authorList>
    </citation>
    <scope>NUCLEOTIDE SEQUENCE</scope>
</reference>
<dbReference type="AlphaFoldDB" id="A0A382G0D8"/>
<dbReference type="PIRSF" id="PIRSF001365">
    <property type="entry name" value="DHDPS"/>
    <property type="match status" value="1"/>
</dbReference>
<dbReference type="Pfam" id="PF00701">
    <property type="entry name" value="DHDPS"/>
    <property type="match status" value="1"/>
</dbReference>
<dbReference type="InterPro" id="IPR002220">
    <property type="entry name" value="DapA-like"/>
</dbReference>
<dbReference type="GO" id="GO:0005829">
    <property type="term" value="C:cytosol"/>
    <property type="evidence" value="ECO:0007669"/>
    <property type="project" value="TreeGrafter"/>
</dbReference>
<keyword evidence="1" id="KW-0456">Lyase</keyword>